<evidence type="ECO:0000256" key="2">
    <source>
        <dbReference type="ARBA" id="ARBA00022448"/>
    </source>
</evidence>
<dbReference type="InterPro" id="IPR016024">
    <property type="entry name" value="ARM-type_fold"/>
</dbReference>
<comment type="caution">
    <text evidence="4">The sequence shown here is derived from an EMBL/GenBank/DDBJ whole genome shotgun (WGS) entry which is preliminary data.</text>
</comment>
<dbReference type="InterPro" id="IPR032413">
    <property type="entry name" value="Arm_3"/>
</dbReference>
<evidence type="ECO:0000256" key="3">
    <source>
        <dbReference type="ARBA" id="ARBA00022927"/>
    </source>
</evidence>
<proteinExistence type="inferred from homology"/>
<dbReference type="AlphaFoldDB" id="A0A1R2CU45"/>
<dbReference type="SUPFAM" id="SSF48371">
    <property type="entry name" value="ARM repeat"/>
    <property type="match status" value="1"/>
</dbReference>
<keyword evidence="3" id="KW-0653">Protein transport</keyword>
<evidence type="ECO:0008006" key="6">
    <source>
        <dbReference type="Google" id="ProtNLM"/>
    </source>
</evidence>
<keyword evidence="2" id="KW-0813">Transport</keyword>
<evidence type="ECO:0000256" key="1">
    <source>
        <dbReference type="ARBA" id="ARBA00010394"/>
    </source>
</evidence>
<name>A0A1R2CU45_9CILI</name>
<dbReference type="PANTHER" id="PTHR23316">
    <property type="entry name" value="IMPORTIN ALPHA"/>
    <property type="match status" value="1"/>
</dbReference>
<evidence type="ECO:0000313" key="5">
    <source>
        <dbReference type="Proteomes" id="UP000187209"/>
    </source>
</evidence>
<evidence type="ECO:0000313" key="4">
    <source>
        <dbReference type="EMBL" id="OMJ92490.1"/>
    </source>
</evidence>
<reference evidence="4 5" key="1">
    <citation type="submission" date="2016-11" db="EMBL/GenBank/DDBJ databases">
        <title>The macronuclear genome of Stentor coeruleus: a giant cell with tiny introns.</title>
        <authorList>
            <person name="Slabodnick M."/>
            <person name="Ruby J.G."/>
            <person name="Reiff S.B."/>
            <person name="Swart E.C."/>
            <person name="Gosai S."/>
            <person name="Prabakaran S."/>
            <person name="Witkowska E."/>
            <person name="Larue G.E."/>
            <person name="Fisher S."/>
            <person name="Freeman R.M."/>
            <person name="Gunawardena J."/>
            <person name="Chu W."/>
            <person name="Stover N.A."/>
            <person name="Gregory B.D."/>
            <person name="Nowacki M."/>
            <person name="Derisi J."/>
            <person name="Roy S.W."/>
            <person name="Marshall W.F."/>
            <person name="Sood P."/>
        </authorList>
    </citation>
    <scope>NUCLEOTIDE SEQUENCE [LARGE SCALE GENOMIC DNA]</scope>
    <source>
        <strain evidence="4">WM001</strain>
    </source>
</reference>
<protein>
    <recommendedName>
        <fullName evidence="6">IBB domain-containing protein</fullName>
    </recommendedName>
</protein>
<organism evidence="4 5">
    <name type="scientific">Stentor coeruleus</name>
    <dbReference type="NCBI Taxonomy" id="5963"/>
    <lineage>
        <taxon>Eukaryota</taxon>
        <taxon>Sar</taxon>
        <taxon>Alveolata</taxon>
        <taxon>Ciliophora</taxon>
        <taxon>Postciliodesmatophora</taxon>
        <taxon>Heterotrichea</taxon>
        <taxon>Heterotrichida</taxon>
        <taxon>Stentoridae</taxon>
        <taxon>Stentor</taxon>
    </lineage>
</organism>
<accession>A0A1R2CU45</accession>
<sequence length="527" mass="60061">MSDTKSKIEMRKEGFLKTHDITSLKFQQESRAVKLRKEKRMEFVKKRRISDNLSSASMDFKVPKEAIREFLIGKYPELGDDRFPCIRKIDILVKEIKIAQSYEELSYALESLKVIYGKNMTMPNDYIFTEEFIDIFIVLLNSDFIRGKILILAILANAFASKGKIIDRFISKDIIKITKDIIKMHVDVGLTDNGLYVLGNIIGEGLAYRNKVIEEGAHNIILDLLVSEAFKPSQTAWKLCIWVLNNLCKRPVDKIFASKIINAMPLLLKIRPDDYETTSNLLYIGKSLASQSLENCILISKKNLFPLYLKYCIDPKREFSSPSLKFIGNIVYFSNDLTKILLDMGLLPRLISNLTNRSQETQKDVLSIFSNIFLSIKPIVLAVINDSCFNTYLKILNMGSESIRTSAFLGLCNAISLKDIEIIVSLLNFGFLEKILEFSNSSSIETLQKVLSSLRTIFKIASDVMNDNQYQDFLKKFTSIGGCDVLEKLQDHKNDDIHLEAKMIIEEFIGAETDEVSLNPVDTFNFS</sequence>
<dbReference type="Proteomes" id="UP000187209">
    <property type="component" value="Unassembled WGS sequence"/>
</dbReference>
<comment type="similarity">
    <text evidence="1">Belongs to the importin alpha family.</text>
</comment>
<keyword evidence="5" id="KW-1185">Reference proteome</keyword>
<dbReference type="InterPro" id="IPR011989">
    <property type="entry name" value="ARM-like"/>
</dbReference>
<dbReference type="Pfam" id="PF16186">
    <property type="entry name" value="Arm_3"/>
    <property type="match status" value="1"/>
</dbReference>
<gene>
    <name evidence="4" type="ORF">SteCoe_4725</name>
</gene>
<dbReference type="EMBL" id="MPUH01000060">
    <property type="protein sequence ID" value="OMJ92490.1"/>
    <property type="molecule type" value="Genomic_DNA"/>
</dbReference>
<dbReference type="GO" id="GO:0015031">
    <property type="term" value="P:protein transport"/>
    <property type="evidence" value="ECO:0007669"/>
    <property type="project" value="UniProtKB-KW"/>
</dbReference>
<dbReference type="Gene3D" id="1.25.10.10">
    <property type="entry name" value="Leucine-rich Repeat Variant"/>
    <property type="match status" value="1"/>
</dbReference>